<dbReference type="Pfam" id="PF04773">
    <property type="entry name" value="FecR"/>
    <property type="match status" value="1"/>
</dbReference>
<dbReference type="EMBL" id="JACWLN010000008">
    <property type="protein sequence ID" value="MBD1262133.1"/>
    <property type="molecule type" value="Genomic_DNA"/>
</dbReference>
<gene>
    <name evidence="4" type="ORF">HZY62_16140</name>
    <name evidence="5" type="ORF">LX92_03604</name>
</gene>
<evidence type="ECO:0000313" key="5">
    <source>
        <dbReference type="EMBL" id="PWK21824.1"/>
    </source>
</evidence>
<evidence type="ECO:0000259" key="2">
    <source>
        <dbReference type="Pfam" id="PF04773"/>
    </source>
</evidence>
<dbReference type="GO" id="GO:0016989">
    <property type="term" value="F:sigma factor antagonist activity"/>
    <property type="evidence" value="ECO:0007669"/>
    <property type="project" value="TreeGrafter"/>
</dbReference>
<dbReference type="AlphaFoldDB" id="A0A316DUQ3"/>
<feature type="transmembrane region" description="Helical" evidence="1">
    <location>
        <begin position="79"/>
        <end position="101"/>
    </location>
</feature>
<dbReference type="InterPro" id="IPR006860">
    <property type="entry name" value="FecR"/>
</dbReference>
<dbReference type="PIRSF" id="PIRSF018266">
    <property type="entry name" value="FecR"/>
    <property type="match status" value="1"/>
</dbReference>
<proteinExistence type="predicted"/>
<sequence>MISKEAEKRIVKYFSQSADIHDLDFLNEWLKKDQNQKTFKKYVKTHFAINLAMNDPNLNKIKDELLKEIRNEKKPVIRIKFLSVLKYAAIAILFLSLGYLISKNEFGGNDLIKPREDVVTLQLSNGDLEVITEKGSYELIDNNGEVIGVQKGKQLIYKDKGNTTGTKYNTLTIPNGKQFGVVLSDGTKVQLNAGSSMTYPMLFSPDSPRKVILTGEAFFEVSHDQKRQFIVNTQELDVKVYGTRFNVANYPEDEHTEVVLVDGSVALSQLGDPQIKKEEVFLEPGHMGAYNKRDRSIVDQKVNTSLYTSWMEGNLVFRNETFENITRKLERHYNVVIINNNKDLADETFNATIEMDHETIEQVFNYFNKVYSIEYQIVENKIIIN</sequence>
<dbReference type="InterPro" id="IPR012373">
    <property type="entry name" value="Ferrdict_sens_TM"/>
</dbReference>
<evidence type="ECO:0000313" key="7">
    <source>
        <dbReference type="Proteomes" id="UP000651837"/>
    </source>
</evidence>
<reference evidence="4 7" key="2">
    <citation type="submission" date="2020-07" db="EMBL/GenBank/DDBJ databases">
        <title>The draft genome sequence of Maribacter polysiphoniae KCTC 22021.</title>
        <authorList>
            <person name="Mu L."/>
        </authorList>
    </citation>
    <scope>NUCLEOTIDE SEQUENCE [LARGE SCALE GENOMIC DNA]</scope>
    <source>
        <strain evidence="4 7">KCTC 22021</strain>
    </source>
</reference>
<dbReference type="InterPro" id="IPR032508">
    <property type="entry name" value="FecR_C"/>
</dbReference>
<comment type="caution">
    <text evidence="5">The sequence shown here is derived from an EMBL/GenBank/DDBJ whole genome shotgun (WGS) entry which is preliminary data.</text>
</comment>
<evidence type="ECO:0000256" key="1">
    <source>
        <dbReference type="SAM" id="Phobius"/>
    </source>
</evidence>
<dbReference type="OrthoDB" id="704021at2"/>
<dbReference type="EMBL" id="QGGQ01000010">
    <property type="protein sequence ID" value="PWK21824.1"/>
    <property type="molecule type" value="Genomic_DNA"/>
</dbReference>
<reference evidence="5 6" key="1">
    <citation type="submission" date="2018-05" db="EMBL/GenBank/DDBJ databases">
        <title>Genomic Encyclopedia of Archaeal and Bacterial Type Strains, Phase II (KMG-II): from individual species to whole genera.</title>
        <authorList>
            <person name="Goeker M."/>
        </authorList>
    </citation>
    <scope>NUCLEOTIDE SEQUENCE [LARGE SCALE GENOMIC DNA]</scope>
    <source>
        <strain evidence="5 6">DSM 23514</strain>
    </source>
</reference>
<organism evidence="5 6">
    <name type="scientific">Maribacter polysiphoniae</name>
    <dbReference type="NCBI Taxonomy" id="429344"/>
    <lineage>
        <taxon>Bacteria</taxon>
        <taxon>Pseudomonadati</taxon>
        <taxon>Bacteroidota</taxon>
        <taxon>Flavobacteriia</taxon>
        <taxon>Flavobacteriales</taxon>
        <taxon>Flavobacteriaceae</taxon>
        <taxon>Maribacter</taxon>
    </lineage>
</organism>
<evidence type="ECO:0000313" key="4">
    <source>
        <dbReference type="EMBL" id="MBD1262133.1"/>
    </source>
</evidence>
<keyword evidence="1" id="KW-1133">Transmembrane helix</keyword>
<dbReference type="Pfam" id="PF16344">
    <property type="entry name" value="FecR_C"/>
    <property type="match status" value="1"/>
</dbReference>
<keyword evidence="1" id="KW-0812">Transmembrane</keyword>
<keyword evidence="7" id="KW-1185">Reference proteome</keyword>
<keyword evidence="1" id="KW-0472">Membrane</keyword>
<dbReference type="PANTHER" id="PTHR30273">
    <property type="entry name" value="PERIPLASMIC SIGNAL SENSOR AND SIGMA FACTOR ACTIVATOR FECR-RELATED"/>
    <property type="match status" value="1"/>
</dbReference>
<dbReference type="Proteomes" id="UP000245667">
    <property type="component" value="Unassembled WGS sequence"/>
</dbReference>
<dbReference type="Gene3D" id="2.60.120.1440">
    <property type="match status" value="1"/>
</dbReference>
<protein>
    <submittedName>
        <fullName evidence="4">DUF4974 domain-containing protein</fullName>
    </submittedName>
    <submittedName>
        <fullName evidence="5">FecR family protein</fullName>
    </submittedName>
</protein>
<dbReference type="Proteomes" id="UP000651837">
    <property type="component" value="Unassembled WGS sequence"/>
</dbReference>
<name>A0A316DUQ3_9FLAO</name>
<dbReference type="Gene3D" id="3.55.50.30">
    <property type="match status" value="1"/>
</dbReference>
<accession>A0A316DUQ3</accession>
<feature type="domain" description="FecR protein" evidence="2">
    <location>
        <begin position="171"/>
        <end position="265"/>
    </location>
</feature>
<dbReference type="RefSeq" id="WP_109653534.1">
    <property type="nucleotide sequence ID" value="NZ_JACWLN010000008.1"/>
</dbReference>
<evidence type="ECO:0000313" key="6">
    <source>
        <dbReference type="Proteomes" id="UP000245667"/>
    </source>
</evidence>
<dbReference type="PANTHER" id="PTHR30273:SF2">
    <property type="entry name" value="PROTEIN FECR"/>
    <property type="match status" value="1"/>
</dbReference>
<feature type="domain" description="Protein FecR C-terminal" evidence="3">
    <location>
        <begin position="315"/>
        <end position="384"/>
    </location>
</feature>
<evidence type="ECO:0000259" key="3">
    <source>
        <dbReference type="Pfam" id="PF16344"/>
    </source>
</evidence>